<dbReference type="RefSeq" id="WP_209140843.1">
    <property type="nucleotide sequence ID" value="NZ_JAGHKO010000005.1"/>
</dbReference>
<dbReference type="EMBL" id="JAGHKO010000005">
    <property type="protein sequence ID" value="MBO9202790.1"/>
    <property type="molecule type" value="Genomic_DNA"/>
</dbReference>
<sequence>MKHLYCLISLALLFCQLNAQKNYKQGLVVLSKGDTLHGWIDYRNWKVNPESIRFKKDSLSEGFQKFTLEDITMFQITGFDMYIKAIVKKDMSPVELSALTSLPPDSTITDTVFLRTIVTGKVLNLYELVDFKAHYYIQDNSKEYIELIYKRYFNESGIGLITSNLYRNQLDKYATDQKADEKMVRKIGRIAYSEQEIALVVTALNKISGGVAYTSDYNKKGYVSFFVGAGAMYTHLKFSGENYTLSGMDFKSKIVPVITAGMDVFALRNLRDLALRVQVSYSSTEYKASKTTTSAFPTIPGDTLEYDTKQNNFTPSIGLFYNIIRKENFRYYLGAQLGLTISSYPTNRLTRFAYNGKSVTDNYLDYEKHWIIVNIQTGTVINNKLEIGLTGNIAGSFVNYSYILGKPSMYTLWVGYHFK</sequence>
<evidence type="ECO:0000313" key="2">
    <source>
        <dbReference type="Proteomes" id="UP000677244"/>
    </source>
</evidence>
<gene>
    <name evidence="1" type="ORF">J7I42_21050</name>
</gene>
<evidence type="ECO:0008006" key="3">
    <source>
        <dbReference type="Google" id="ProtNLM"/>
    </source>
</evidence>
<keyword evidence="2" id="KW-1185">Reference proteome</keyword>
<name>A0ABS3YXY5_9BACT</name>
<dbReference type="Proteomes" id="UP000677244">
    <property type="component" value="Unassembled WGS sequence"/>
</dbReference>
<proteinExistence type="predicted"/>
<accession>A0ABS3YXY5</accession>
<evidence type="ECO:0000313" key="1">
    <source>
        <dbReference type="EMBL" id="MBO9202790.1"/>
    </source>
</evidence>
<reference evidence="1 2" key="1">
    <citation type="submission" date="2021-03" db="EMBL/GenBank/DDBJ databases">
        <title>Assistant Professor.</title>
        <authorList>
            <person name="Huq M.A."/>
        </authorList>
    </citation>
    <scope>NUCLEOTIDE SEQUENCE [LARGE SCALE GENOMIC DNA]</scope>
    <source>
        <strain evidence="1 2">MAH-29</strain>
    </source>
</reference>
<organism evidence="1 2">
    <name type="scientific">Niastella soli</name>
    <dbReference type="NCBI Taxonomy" id="2821487"/>
    <lineage>
        <taxon>Bacteria</taxon>
        <taxon>Pseudomonadati</taxon>
        <taxon>Bacteroidota</taxon>
        <taxon>Chitinophagia</taxon>
        <taxon>Chitinophagales</taxon>
        <taxon>Chitinophagaceae</taxon>
        <taxon>Niastella</taxon>
    </lineage>
</organism>
<protein>
    <recommendedName>
        <fullName evidence="3">Outer membrane protein beta-barrel domain-containing protein</fullName>
    </recommendedName>
</protein>
<comment type="caution">
    <text evidence="1">The sequence shown here is derived from an EMBL/GenBank/DDBJ whole genome shotgun (WGS) entry which is preliminary data.</text>
</comment>